<comment type="caution">
    <text evidence="1">The sequence shown here is derived from an EMBL/GenBank/DDBJ whole genome shotgun (WGS) entry which is preliminary data.</text>
</comment>
<sequence>MRREIRMKAGTLKQILLLTDGCSNQGEDPSLVASLVAEQGITVNVIGILEDDRSEQPAGLAEVEDIASNGQGVSQIVYQDVLAQTVQAVTKQAMTETLQGVVNNELKQILGNEKTMEELPPDQRGEVMEVVDELGETSDLEVLVLVDTSASMTNKLPTVQEALVDLSISMNARIGRSRFAVYQFPGRKKPIQQLVDWTGKLDSITTIFAKIATGGVTPTGPALKEAMYQFGKKSLRRRFLSDDYKDIEEA</sequence>
<proteinExistence type="predicted"/>
<evidence type="ECO:0000313" key="2">
    <source>
        <dbReference type="Proteomes" id="UP001277972"/>
    </source>
</evidence>
<dbReference type="EMBL" id="JAWZSR010000021">
    <property type="protein sequence ID" value="MDX8047716.1"/>
    <property type="molecule type" value="Genomic_DNA"/>
</dbReference>
<protein>
    <submittedName>
        <fullName evidence="1">VWA domain-containing protein</fullName>
    </submittedName>
</protein>
<accession>A0ACC6M9Z8</accession>
<keyword evidence="2" id="KW-1185">Reference proteome</keyword>
<evidence type="ECO:0000313" key="1">
    <source>
        <dbReference type="EMBL" id="MDX8047716.1"/>
    </source>
</evidence>
<reference evidence="1" key="1">
    <citation type="submission" date="2023-11" db="EMBL/GenBank/DDBJ databases">
        <title>Gracilibacillus pellucida a moderately halophilic bacterium isolated from saline soil in Xinjiang province.</title>
        <authorList>
            <person name="Zhang Z."/>
            <person name="Tan F."/>
            <person name="Wang Y."/>
            <person name="Xia M."/>
        </authorList>
    </citation>
    <scope>NUCLEOTIDE SEQUENCE</scope>
    <source>
        <strain evidence="1">S3-1-1</strain>
    </source>
</reference>
<gene>
    <name evidence="1" type="ORF">SH601_17290</name>
</gene>
<organism evidence="1 2">
    <name type="scientific">Gracilibacillus pellucidus</name>
    <dbReference type="NCBI Taxonomy" id="3095368"/>
    <lineage>
        <taxon>Bacteria</taxon>
        <taxon>Bacillati</taxon>
        <taxon>Bacillota</taxon>
        <taxon>Bacilli</taxon>
        <taxon>Bacillales</taxon>
        <taxon>Bacillaceae</taxon>
        <taxon>Gracilibacillus</taxon>
    </lineage>
</organism>
<name>A0ACC6M9Z8_9BACI</name>
<dbReference type="Proteomes" id="UP001277972">
    <property type="component" value="Unassembled WGS sequence"/>
</dbReference>